<dbReference type="EMBL" id="CP103424">
    <property type="protein sequence ID" value="UWD34762.1"/>
    <property type="molecule type" value="Genomic_DNA"/>
</dbReference>
<dbReference type="RefSeq" id="WP_259429950.1">
    <property type="nucleotide sequence ID" value="NZ_CP103424.1"/>
</dbReference>
<organism evidence="2 3">
    <name type="scientific">Mycoplasma cottewii</name>
    <dbReference type="NCBI Taxonomy" id="51364"/>
    <lineage>
        <taxon>Bacteria</taxon>
        <taxon>Bacillati</taxon>
        <taxon>Mycoplasmatota</taxon>
        <taxon>Mollicutes</taxon>
        <taxon>Mycoplasmataceae</taxon>
        <taxon>Mycoplasma</taxon>
    </lineage>
</organism>
<keyword evidence="1" id="KW-0472">Membrane</keyword>
<evidence type="ECO:0008006" key="4">
    <source>
        <dbReference type="Google" id="ProtNLM"/>
    </source>
</evidence>
<accession>A0ABY5TVU3</accession>
<name>A0ABY5TVU3_9MOLU</name>
<sequence>MLYTLKNIVLMNATPPGADKVDQAGKALADIALLIQKYVAIAFGALSGLAVLVTIILAVYAFWKASKANTEQERQDEFKKVKLSGCFILVLLGAWAITASVLGIIQAIAASGLLPTN</sequence>
<protein>
    <recommendedName>
        <fullName evidence="4">Transmembrane protein</fullName>
    </recommendedName>
</protein>
<dbReference type="NCBIfam" id="NF045849">
    <property type="entry name" value="ICE_MMCAP2_0565"/>
    <property type="match status" value="1"/>
</dbReference>
<dbReference type="Proteomes" id="UP001059819">
    <property type="component" value="Chromosome"/>
</dbReference>
<evidence type="ECO:0000313" key="2">
    <source>
        <dbReference type="EMBL" id="UWD34762.1"/>
    </source>
</evidence>
<proteinExistence type="predicted"/>
<gene>
    <name evidence="2" type="ORF">NX779_03020</name>
</gene>
<evidence type="ECO:0000313" key="3">
    <source>
        <dbReference type="Proteomes" id="UP001059819"/>
    </source>
</evidence>
<keyword evidence="1" id="KW-1133">Transmembrane helix</keyword>
<reference evidence="2" key="1">
    <citation type="submission" date="2022-08" db="EMBL/GenBank/DDBJ databases">
        <title>Complete genome sequence of Mycoplasma cottewii type strain VIS.</title>
        <authorList>
            <person name="Spergser J."/>
        </authorList>
    </citation>
    <scope>NUCLEOTIDE SEQUENCE</scope>
    <source>
        <strain evidence="2">VIS</strain>
    </source>
</reference>
<keyword evidence="3" id="KW-1185">Reference proteome</keyword>
<feature type="transmembrane region" description="Helical" evidence="1">
    <location>
        <begin position="83"/>
        <end position="109"/>
    </location>
</feature>
<keyword evidence="1" id="KW-0812">Transmembrane</keyword>
<evidence type="ECO:0000256" key="1">
    <source>
        <dbReference type="SAM" id="Phobius"/>
    </source>
</evidence>
<feature type="transmembrane region" description="Helical" evidence="1">
    <location>
        <begin position="38"/>
        <end position="63"/>
    </location>
</feature>